<accession>A0A3S1DIB5</accession>
<proteinExistence type="predicted"/>
<comment type="caution">
    <text evidence="3">The sequence shown here is derived from an EMBL/GenBank/DDBJ whole genome shotgun (WGS) entry which is preliminary data.</text>
</comment>
<dbReference type="Proteomes" id="UP000271624">
    <property type="component" value="Unassembled WGS sequence"/>
</dbReference>
<dbReference type="InterPro" id="IPR050904">
    <property type="entry name" value="Adhesion/Biosynth-related"/>
</dbReference>
<dbReference type="Gene3D" id="2.30.180.10">
    <property type="entry name" value="FAS1 domain"/>
    <property type="match status" value="1"/>
</dbReference>
<dbReference type="FunFam" id="2.30.180.10:FF:000019">
    <property type="entry name" value="Cell surface lipoprotein"/>
    <property type="match status" value="1"/>
</dbReference>
<dbReference type="EMBL" id="RSCL01000001">
    <property type="protein sequence ID" value="RUT10324.1"/>
    <property type="molecule type" value="Genomic_DNA"/>
</dbReference>
<dbReference type="GO" id="GO:0005615">
    <property type="term" value="C:extracellular space"/>
    <property type="evidence" value="ECO:0007669"/>
    <property type="project" value="TreeGrafter"/>
</dbReference>
<feature type="domain" description="FAS1" evidence="2">
    <location>
        <begin position="52"/>
        <end position="183"/>
    </location>
</feature>
<evidence type="ECO:0000259" key="2">
    <source>
        <dbReference type="PROSITE" id="PS50213"/>
    </source>
</evidence>
<dbReference type="SMART" id="SM00554">
    <property type="entry name" value="FAS1"/>
    <property type="match status" value="1"/>
</dbReference>
<evidence type="ECO:0000256" key="1">
    <source>
        <dbReference type="SAM" id="SignalP"/>
    </source>
</evidence>
<dbReference type="PROSITE" id="PS50213">
    <property type="entry name" value="FAS1"/>
    <property type="match status" value="1"/>
</dbReference>
<sequence length="188" mass="19820">MQLTFLSKAVRTFSLAAALSVMVGITAEANASHNVAGKKMAGTHVATRPTQAGTIVEIAAGNPSFSTLVKAVQAAGLVETLSGKGPFTVFAPTNKAFAALPKGTLEKLLKPENRNLLRKVLTYHVVSGDLMSRNLRSGRVATVEGNRVAVHVRKKGIRVNNANVVRADIDAKNGVIHVINRVLLPPGL</sequence>
<protein>
    <recommendedName>
        <fullName evidence="2">FAS1 domain-containing protein</fullName>
    </recommendedName>
</protein>
<reference evidence="3" key="1">
    <citation type="submission" date="2018-12" db="EMBL/GenBank/DDBJ databases">
        <authorList>
            <person name="Will S."/>
            <person name="Neumann-Schaal M."/>
            <person name="Henke P."/>
        </authorList>
    </citation>
    <scope>NUCLEOTIDE SEQUENCE</scope>
    <source>
        <strain evidence="3">PCC 7102</strain>
    </source>
</reference>
<keyword evidence="1" id="KW-0732">Signal</keyword>
<dbReference type="Pfam" id="PF02469">
    <property type="entry name" value="Fasciclin"/>
    <property type="match status" value="1"/>
</dbReference>
<dbReference type="AlphaFoldDB" id="A0A3S1DIB5"/>
<dbReference type="InterPro" id="IPR000782">
    <property type="entry name" value="FAS1_domain"/>
</dbReference>
<evidence type="ECO:0000313" key="4">
    <source>
        <dbReference type="Proteomes" id="UP000271624"/>
    </source>
</evidence>
<dbReference type="SUPFAM" id="SSF82153">
    <property type="entry name" value="FAS1 domain"/>
    <property type="match status" value="1"/>
</dbReference>
<organism evidence="3 4">
    <name type="scientific">Dulcicalothrix desertica PCC 7102</name>
    <dbReference type="NCBI Taxonomy" id="232991"/>
    <lineage>
        <taxon>Bacteria</taxon>
        <taxon>Bacillati</taxon>
        <taxon>Cyanobacteriota</taxon>
        <taxon>Cyanophyceae</taxon>
        <taxon>Nostocales</taxon>
        <taxon>Calotrichaceae</taxon>
        <taxon>Dulcicalothrix</taxon>
    </lineage>
</organism>
<evidence type="ECO:0000313" key="3">
    <source>
        <dbReference type="EMBL" id="RUT10324.1"/>
    </source>
</evidence>
<name>A0A3S1DIB5_9CYAN</name>
<feature type="signal peptide" evidence="1">
    <location>
        <begin position="1"/>
        <end position="23"/>
    </location>
</feature>
<keyword evidence="4" id="KW-1185">Reference proteome</keyword>
<gene>
    <name evidence="3" type="ORF">DSM106972_008190</name>
</gene>
<dbReference type="InterPro" id="IPR036378">
    <property type="entry name" value="FAS1_dom_sf"/>
</dbReference>
<dbReference type="PANTHER" id="PTHR10900:SF77">
    <property type="entry name" value="FI19380P1"/>
    <property type="match status" value="1"/>
</dbReference>
<dbReference type="PANTHER" id="PTHR10900">
    <property type="entry name" value="PERIOSTIN-RELATED"/>
    <property type="match status" value="1"/>
</dbReference>
<reference evidence="3" key="2">
    <citation type="journal article" date="2019" name="Genome Biol. Evol.">
        <title>Day and night: Metabolic profiles and evolutionary relationships of six axenic non-marine cyanobacteria.</title>
        <authorList>
            <person name="Will S.E."/>
            <person name="Henke P."/>
            <person name="Boedeker C."/>
            <person name="Huang S."/>
            <person name="Brinkmann H."/>
            <person name="Rohde M."/>
            <person name="Jarek M."/>
            <person name="Friedl T."/>
            <person name="Seufert S."/>
            <person name="Schumacher M."/>
            <person name="Overmann J."/>
            <person name="Neumann-Schaal M."/>
            <person name="Petersen J."/>
        </authorList>
    </citation>
    <scope>NUCLEOTIDE SEQUENCE [LARGE SCALE GENOMIC DNA]</scope>
    <source>
        <strain evidence="3">PCC 7102</strain>
    </source>
</reference>
<feature type="chain" id="PRO_5030083054" description="FAS1 domain-containing protein" evidence="1">
    <location>
        <begin position="24"/>
        <end position="188"/>
    </location>
</feature>